<dbReference type="PRINTS" id="PR00080">
    <property type="entry name" value="SDRFAMILY"/>
</dbReference>
<dbReference type="FunFam" id="3.40.50.720:FF:000084">
    <property type="entry name" value="Short-chain dehydrogenase reductase"/>
    <property type="match status" value="1"/>
</dbReference>
<dbReference type="PRINTS" id="PR00081">
    <property type="entry name" value="GDHRDH"/>
</dbReference>
<dbReference type="InterPro" id="IPR002347">
    <property type="entry name" value="SDR_fam"/>
</dbReference>
<comment type="similarity">
    <text evidence="1">Belongs to the short-chain dehydrogenases/reductases (SDR) family.</text>
</comment>
<proteinExistence type="inferred from homology"/>
<dbReference type="InterPro" id="IPR036291">
    <property type="entry name" value="NAD(P)-bd_dom_sf"/>
</dbReference>
<evidence type="ECO:0000256" key="1">
    <source>
        <dbReference type="ARBA" id="ARBA00006484"/>
    </source>
</evidence>
<sequence>MFNDLKNKIILITGSSRGIGFATAEILTQHNAKVILNSENSKNELIEASKKLNGADYFLCDVTKNEEVKKMVGSIIEKYGKIDGLVNNAGGGGWASIHTPDDEWQKSFNLDIMGAVHTCRYVMPEMQKQKSGTVVNTSSLWGIAHTAKPEIASYCVAKAGLSKLTENLAQEYAPHIRVNAVAPGWTKTKMIEDDFNETGIKFMENNILLKRLAEPNEIASLIVFLLSDASSYITGQIISADGGYLLNRQHPTT</sequence>
<accession>A0A1F8CRU0</accession>
<dbReference type="EMBL" id="MGHY01000021">
    <property type="protein sequence ID" value="OGM79053.1"/>
    <property type="molecule type" value="Genomic_DNA"/>
</dbReference>
<reference evidence="2 3" key="1">
    <citation type="journal article" date="2016" name="Nat. Commun.">
        <title>Thousands of microbial genomes shed light on interconnected biogeochemical processes in an aquifer system.</title>
        <authorList>
            <person name="Anantharaman K."/>
            <person name="Brown C.T."/>
            <person name="Hug L.A."/>
            <person name="Sharon I."/>
            <person name="Castelle C.J."/>
            <person name="Probst A.J."/>
            <person name="Thomas B.C."/>
            <person name="Singh A."/>
            <person name="Wilkins M.J."/>
            <person name="Karaoz U."/>
            <person name="Brodie E.L."/>
            <person name="Williams K.H."/>
            <person name="Hubbard S.S."/>
            <person name="Banfield J.F."/>
        </authorList>
    </citation>
    <scope>NUCLEOTIDE SEQUENCE [LARGE SCALE GENOMIC DNA]</scope>
</reference>
<organism evidence="2 3">
    <name type="scientific">Candidatus Woesebacteria bacterium RIFOXYB1_FULL_38_16</name>
    <dbReference type="NCBI Taxonomy" id="1802538"/>
    <lineage>
        <taxon>Bacteria</taxon>
        <taxon>Candidatus Woeseibacteriota</taxon>
    </lineage>
</organism>
<evidence type="ECO:0008006" key="4">
    <source>
        <dbReference type="Google" id="ProtNLM"/>
    </source>
</evidence>
<dbReference type="Proteomes" id="UP000178999">
    <property type="component" value="Unassembled WGS sequence"/>
</dbReference>
<name>A0A1F8CRU0_9BACT</name>
<dbReference type="PANTHER" id="PTHR42760">
    <property type="entry name" value="SHORT-CHAIN DEHYDROGENASES/REDUCTASES FAMILY MEMBER"/>
    <property type="match status" value="1"/>
</dbReference>
<protein>
    <recommendedName>
        <fullName evidence="4">Short-chain dehydrogenase</fullName>
    </recommendedName>
</protein>
<evidence type="ECO:0000313" key="2">
    <source>
        <dbReference type="EMBL" id="OGM79053.1"/>
    </source>
</evidence>
<dbReference type="SUPFAM" id="SSF51735">
    <property type="entry name" value="NAD(P)-binding Rossmann-fold domains"/>
    <property type="match status" value="1"/>
</dbReference>
<dbReference type="STRING" id="1802538.A2382_01400"/>
<dbReference type="AlphaFoldDB" id="A0A1F8CRU0"/>
<dbReference type="GO" id="GO:0016616">
    <property type="term" value="F:oxidoreductase activity, acting on the CH-OH group of donors, NAD or NADP as acceptor"/>
    <property type="evidence" value="ECO:0007669"/>
    <property type="project" value="TreeGrafter"/>
</dbReference>
<dbReference type="Gene3D" id="3.40.50.720">
    <property type="entry name" value="NAD(P)-binding Rossmann-like Domain"/>
    <property type="match status" value="1"/>
</dbReference>
<comment type="caution">
    <text evidence="2">The sequence shown here is derived from an EMBL/GenBank/DDBJ whole genome shotgun (WGS) entry which is preliminary data.</text>
</comment>
<gene>
    <name evidence="2" type="ORF">A2382_01400</name>
</gene>
<dbReference type="CDD" id="cd05233">
    <property type="entry name" value="SDR_c"/>
    <property type="match status" value="1"/>
</dbReference>
<evidence type="ECO:0000313" key="3">
    <source>
        <dbReference type="Proteomes" id="UP000178999"/>
    </source>
</evidence>
<dbReference type="Pfam" id="PF13561">
    <property type="entry name" value="adh_short_C2"/>
    <property type="match status" value="1"/>
</dbReference>